<dbReference type="EMBL" id="JAFLRD010000012">
    <property type="protein sequence ID" value="MBO0417035.1"/>
    <property type="molecule type" value="Genomic_DNA"/>
</dbReference>
<feature type="non-terminal residue" evidence="1">
    <location>
        <position position="1"/>
    </location>
</feature>
<accession>A0ABS3GR01</accession>
<evidence type="ECO:0000313" key="2">
    <source>
        <dbReference type="Proteomes" id="UP000664349"/>
    </source>
</evidence>
<protein>
    <submittedName>
        <fullName evidence="1">Uncharacterized protein</fullName>
    </submittedName>
</protein>
<dbReference type="RefSeq" id="WP_206833293.1">
    <property type="nucleotide sequence ID" value="NZ_JAEILV010000025.1"/>
</dbReference>
<dbReference type="Proteomes" id="UP000664349">
    <property type="component" value="Unassembled WGS sequence"/>
</dbReference>
<proteinExistence type="predicted"/>
<reference evidence="1 2" key="1">
    <citation type="submission" date="2021-03" db="EMBL/GenBank/DDBJ databases">
        <title>First Case of infection caused by Chromobacterium haemolyticum derived from water in China.</title>
        <authorList>
            <person name="Chen J."/>
            <person name="Liu C."/>
        </authorList>
    </citation>
    <scope>NUCLEOTIDE SEQUENCE [LARGE SCALE GENOMIC DNA]</scope>
    <source>
        <strain evidence="1 2">WJ-5</strain>
    </source>
</reference>
<evidence type="ECO:0000313" key="1">
    <source>
        <dbReference type="EMBL" id="MBO0417035.1"/>
    </source>
</evidence>
<comment type="caution">
    <text evidence="1">The sequence shown here is derived from an EMBL/GenBank/DDBJ whole genome shotgun (WGS) entry which is preliminary data.</text>
</comment>
<sequence>IPACSSSIWPSWGSYSKDFEQVLRAANKTSDLALHRLASAVKLIVVSRSEEEVHDLATDHESFLRCTSDGQAKSITVRQNQAVGIRPGRKKKALT</sequence>
<organism evidence="1 2">
    <name type="scientific">Chromobacterium haemolyticum</name>
    <dbReference type="NCBI Taxonomy" id="394935"/>
    <lineage>
        <taxon>Bacteria</taxon>
        <taxon>Pseudomonadati</taxon>
        <taxon>Pseudomonadota</taxon>
        <taxon>Betaproteobacteria</taxon>
        <taxon>Neisseriales</taxon>
        <taxon>Chromobacteriaceae</taxon>
        <taxon>Chromobacterium</taxon>
    </lineage>
</organism>
<name>A0ABS3GR01_9NEIS</name>
<keyword evidence="2" id="KW-1185">Reference proteome</keyword>
<gene>
    <name evidence="1" type="ORF">J1C50_16110</name>
</gene>